<feature type="region of interest" description="Disordered" evidence="1">
    <location>
        <begin position="1"/>
        <end position="32"/>
    </location>
</feature>
<name>A0A8S1MTI7_PARPR</name>
<comment type="caution">
    <text evidence="2">The sequence shown here is derived from an EMBL/GenBank/DDBJ whole genome shotgun (WGS) entry which is preliminary data.</text>
</comment>
<evidence type="ECO:0000313" key="3">
    <source>
        <dbReference type="Proteomes" id="UP000688137"/>
    </source>
</evidence>
<dbReference type="OMA" id="LEYKFRH"/>
<gene>
    <name evidence="2" type="ORF">PPRIM_AZ9-3.1.T0680116</name>
</gene>
<organism evidence="2 3">
    <name type="scientific">Paramecium primaurelia</name>
    <dbReference type="NCBI Taxonomy" id="5886"/>
    <lineage>
        <taxon>Eukaryota</taxon>
        <taxon>Sar</taxon>
        <taxon>Alveolata</taxon>
        <taxon>Ciliophora</taxon>
        <taxon>Intramacronucleata</taxon>
        <taxon>Oligohymenophorea</taxon>
        <taxon>Peniculida</taxon>
        <taxon>Parameciidae</taxon>
        <taxon>Paramecium</taxon>
    </lineage>
</organism>
<feature type="compositionally biased region" description="Polar residues" evidence="1">
    <location>
        <begin position="1"/>
        <end position="27"/>
    </location>
</feature>
<reference evidence="2" key="1">
    <citation type="submission" date="2021-01" db="EMBL/GenBank/DDBJ databases">
        <authorList>
            <consortium name="Genoscope - CEA"/>
            <person name="William W."/>
        </authorList>
    </citation>
    <scope>NUCLEOTIDE SEQUENCE</scope>
</reference>
<accession>A0A8S1MTI7</accession>
<evidence type="ECO:0000256" key="1">
    <source>
        <dbReference type="SAM" id="MobiDB-lite"/>
    </source>
</evidence>
<dbReference type="AlphaFoldDB" id="A0A8S1MTI7"/>
<sequence>MNMIYVNQAQKPKQSIAKRSSSGTNRSPFIKTHEQQAQYEPIPTRQEQIYKKTCEDLRQKIKTFNQLQRCNIIIFGPSGSGKSSLIRTFNTSLNQTQTLPEALCIKDLLHNEGTKHFQSINLLQSTKNQIFSKMNSHLIQNCQINILDTRGQINLSSKENKQVELMLEGKVKNMSLVEQRTYRYAYKLWEFWKQDCELFPQEIISCGTYIPHQVLIVFDGSLDKVPNGKEEIEFYQQILSLVKQKGYDNPFIILTQLDKLEYKFRHHDDYQLYVDQRIESIVQSLKIPRESVFFIENYHGQQQSSELDYQALRLLYECLQQASKYQIQSVECKFF</sequence>
<dbReference type="Proteomes" id="UP000688137">
    <property type="component" value="Unassembled WGS sequence"/>
</dbReference>
<proteinExistence type="predicted"/>
<evidence type="ECO:0000313" key="2">
    <source>
        <dbReference type="EMBL" id="CAD8082702.1"/>
    </source>
</evidence>
<protein>
    <submittedName>
        <fullName evidence="2">Uncharacterized protein</fullName>
    </submittedName>
</protein>
<dbReference type="EMBL" id="CAJJDM010000071">
    <property type="protein sequence ID" value="CAD8082702.1"/>
    <property type="molecule type" value="Genomic_DNA"/>
</dbReference>
<keyword evidence="3" id="KW-1185">Reference proteome</keyword>